<feature type="transmembrane region" description="Helical" evidence="1">
    <location>
        <begin position="39"/>
        <end position="58"/>
    </location>
</feature>
<dbReference type="RefSeq" id="WP_008873934.1">
    <property type="nucleotide sequence ID" value="NZ_CAUM01000055.1"/>
</dbReference>
<evidence type="ECO:0000313" key="3">
    <source>
        <dbReference type="Proteomes" id="UP000012062"/>
    </source>
</evidence>
<keyword evidence="1" id="KW-0812">Transmembrane</keyword>
<reference evidence="2 3" key="1">
    <citation type="submission" date="2013-02" db="EMBL/GenBank/DDBJ databases">
        <authorList>
            <person name="Genoscope - CEA"/>
        </authorList>
    </citation>
    <scope>NUCLEOTIDE SEQUENCE [LARGE SCALE GENOMIC DNA]</scope>
    <source>
        <strain evidence="2 3">STM 2683</strain>
    </source>
</reference>
<dbReference type="AlphaFoldDB" id="M5EZL3"/>
<protein>
    <submittedName>
        <fullName evidence="2">Uncharacterized protein</fullName>
    </submittedName>
</protein>
<evidence type="ECO:0000313" key="2">
    <source>
        <dbReference type="EMBL" id="CCV04971.1"/>
    </source>
</evidence>
<sequence>MILTVSDMNRLEQAARVSMGGFQDLDVPASPHTSRHPSLRFAIVVLIAAIVLIAALQLT</sequence>
<keyword evidence="1" id="KW-0472">Membrane</keyword>
<dbReference type="EMBL" id="CAUM01000055">
    <property type="protein sequence ID" value="CCV04971.1"/>
    <property type="molecule type" value="Genomic_DNA"/>
</dbReference>
<proteinExistence type="predicted"/>
<accession>M5EZL3</accession>
<organism evidence="2 3">
    <name type="scientific">Mesorhizobium metallidurans STM 2683</name>
    <dbReference type="NCBI Taxonomy" id="1297569"/>
    <lineage>
        <taxon>Bacteria</taxon>
        <taxon>Pseudomonadati</taxon>
        <taxon>Pseudomonadota</taxon>
        <taxon>Alphaproteobacteria</taxon>
        <taxon>Hyphomicrobiales</taxon>
        <taxon>Phyllobacteriaceae</taxon>
        <taxon>Mesorhizobium</taxon>
    </lineage>
</organism>
<evidence type="ECO:0000256" key="1">
    <source>
        <dbReference type="SAM" id="Phobius"/>
    </source>
</evidence>
<keyword evidence="1" id="KW-1133">Transmembrane helix</keyword>
<dbReference type="Proteomes" id="UP000012062">
    <property type="component" value="Unassembled WGS sequence"/>
</dbReference>
<name>M5EZL3_9HYPH</name>
<keyword evidence="3" id="KW-1185">Reference proteome</keyword>
<gene>
    <name evidence="2" type="ORF">MESS2_1480017</name>
</gene>
<comment type="caution">
    <text evidence="2">The sequence shown here is derived from an EMBL/GenBank/DDBJ whole genome shotgun (WGS) entry which is preliminary data.</text>
</comment>